<dbReference type="SUPFAM" id="SSF47413">
    <property type="entry name" value="lambda repressor-like DNA-binding domains"/>
    <property type="match status" value="1"/>
</dbReference>
<dbReference type="InterPro" id="IPR043917">
    <property type="entry name" value="DUF5753"/>
</dbReference>
<dbReference type="Pfam" id="PF19054">
    <property type="entry name" value="DUF5753"/>
    <property type="match status" value="1"/>
</dbReference>
<evidence type="ECO:0000259" key="1">
    <source>
        <dbReference type="PROSITE" id="PS50943"/>
    </source>
</evidence>
<dbReference type="Gene3D" id="1.10.260.40">
    <property type="entry name" value="lambda repressor-like DNA-binding domains"/>
    <property type="match status" value="1"/>
</dbReference>
<comment type="caution">
    <text evidence="2">The sequence shown here is derived from an EMBL/GenBank/DDBJ whole genome shotgun (WGS) entry which is preliminary data.</text>
</comment>
<evidence type="ECO:0000313" key="2">
    <source>
        <dbReference type="EMBL" id="TYK50843.1"/>
    </source>
</evidence>
<dbReference type="SMART" id="SM00530">
    <property type="entry name" value="HTH_XRE"/>
    <property type="match status" value="1"/>
</dbReference>
<accession>A0A5D3FRI7</accession>
<dbReference type="Proteomes" id="UP000323505">
    <property type="component" value="Unassembled WGS sequence"/>
</dbReference>
<name>A0A5D3FRI7_9ACTN</name>
<dbReference type="InterPro" id="IPR001387">
    <property type="entry name" value="Cro/C1-type_HTH"/>
</dbReference>
<dbReference type="AlphaFoldDB" id="A0A5D3FRI7"/>
<dbReference type="InterPro" id="IPR010982">
    <property type="entry name" value="Lambda_DNA-bd_dom_sf"/>
</dbReference>
<organism evidence="2 3">
    <name type="scientific">Actinomadura decatromicini</name>
    <dbReference type="NCBI Taxonomy" id="2604572"/>
    <lineage>
        <taxon>Bacteria</taxon>
        <taxon>Bacillati</taxon>
        <taxon>Actinomycetota</taxon>
        <taxon>Actinomycetes</taxon>
        <taxon>Streptosporangiales</taxon>
        <taxon>Thermomonosporaceae</taxon>
        <taxon>Actinomadura</taxon>
    </lineage>
</organism>
<dbReference type="EMBL" id="VSRQ01000002">
    <property type="protein sequence ID" value="TYK50843.1"/>
    <property type="molecule type" value="Genomic_DNA"/>
</dbReference>
<sequence length="285" mass="31970">MATRRTSPTVRRRRLAAIMRQLRKQSKKTREEAATFAGISPVTISRIEAATHNPKPADIAMLCRFYAVGDRETDELVTLARQCRIKGWWQKYDLPEFVSAYTGLEEEANTLRQYSLDVIPGLLQTDAYVRELLAAEVRTYPEEEIERVVTVRMKRQERLAGGDPLKSWFVVNEDAIRRLVGGSTVMREQLQHLVTASRGDSVDLQVLPFAAGAHPAIAAGGFTVLGFPEPIDPDVVYFELRPNGLYLEQPAEVATYSTLFDQLRARALGPVESRSLIKEAAENLP</sequence>
<dbReference type="CDD" id="cd00093">
    <property type="entry name" value="HTH_XRE"/>
    <property type="match status" value="1"/>
</dbReference>
<proteinExistence type="predicted"/>
<gene>
    <name evidence="2" type="ORF">FXF68_10255</name>
</gene>
<dbReference type="GO" id="GO:0003677">
    <property type="term" value="F:DNA binding"/>
    <property type="evidence" value="ECO:0007669"/>
    <property type="project" value="InterPro"/>
</dbReference>
<reference evidence="2 3" key="1">
    <citation type="submission" date="2019-08" db="EMBL/GenBank/DDBJ databases">
        <title>Actinomadura sp. nov. CYP1-5 isolated from mountain soil.</title>
        <authorList>
            <person name="Songsumanus A."/>
            <person name="Kuncharoen N."/>
            <person name="Kudo T."/>
            <person name="Yuki M."/>
            <person name="Igarashi Y."/>
            <person name="Tanasupawat S."/>
        </authorList>
    </citation>
    <scope>NUCLEOTIDE SEQUENCE [LARGE SCALE GENOMIC DNA]</scope>
    <source>
        <strain evidence="2 3">CYP1-5</strain>
    </source>
</reference>
<dbReference type="PROSITE" id="PS50943">
    <property type="entry name" value="HTH_CROC1"/>
    <property type="match status" value="1"/>
</dbReference>
<protein>
    <submittedName>
        <fullName evidence="2">Helix-turn-helix domain-containing protein</fullName>
    </submittedName>
</protein>
<feature type="domain" description="HTH cro/C1-type" evidence="1">
    <location>
        <begin position="19"/>
        <end position="76"/>
    </location>
</feature>
<keyword evidence="3" id="KW-1185">Reference proteome</keyword>
<dbReference type="Pfam" id="PF13560">
    <property type="entry name" value="HTH_31"/>
    <property type="match status" value="1"/>
</dbReference>
<evidence type="ECO:0000313" key="3">
    <source>
        <dbReference type="Proteomes" id="UP000323505"/>
    </source>
</evidence>